<dbReference type="RefSeq" id="WP_376845197.1">
    <property type="nucleotide sequence ID" value="NZ_JBHSFW010000001.1"/>
</dbReference>
<dbReference type="Gene3D" id="1.10.150.110">
    <property type="entry name" value="DNA polymerase beta, N-terminal domain-like"/>
    <property type="match status" value="1"/>
</dbReference>
<proteinExistence type="predicted"/>
<evidence type="ECO:0000256" key="7">
    <source>
        <dbReference type="ARBA" id="ARBA00022932"/>
    </source>
</evidence>
<keyword evidence="13" id="KW-1185">Reference proteome</keyword>
<feature type="domain" description="DNA-directed DNA polymerase X" evidence="11">
    <location>
        <begin position="1"/>
        <end position="313"/>
    </location>
</feature>
<evidence type="ECO:0000313" key="12">
    <source>
        <dbReference type="EMBL" id="MFC4618197.1"/>
    </source>
</evidence>
<evidence type="ECO:0000256" key="4">
    <source>
        <dbReference type="ARBA" id="ARBA00022679"/>
    </source>
</evidence>
<dbReference type="SUPFAM" id="SSF89550">
    <property type="entry name" value="PHP domain-like"/>
    <property type="match status" value="1"/>
</dbReference>
<dbReference type="PANTHER" id="PTHR36928">
    <property type="entry name" value="PHOSPHATASE YCDX-RELATED"/>
    <property type="match status" value="1"/>
</dbReference>
<feature type="domain" description="Polymerase/histidinol phosphatase N-terminal" evidence="10">
    <location>
        <begin position="336"/>
        <end position="416"/>
    </location>
</feature>
<evidence type="ECO:0000256" key="6">
    <source>
        <dbReference type="ARBA" id="ARBA00022705"/>
    </source>
</evidence>
<dbReference type="Pfam" id="PF14520">
    <property type="entry name" value="HHH_5"/>
    <property type="match status" value="1"/>
</dbReference>
<gene>
    <name evidence="12" type="primary">polX</name>
    <name evidence="12" type="ORF">ACFO4N_05580</name>
</gene>
<comment type="catalytic activity">
    <reaction evidence="8">
        <text>DNA(n) + a 2'-deoxyribonucleoside 5'-triphosphate = DNA(n+1) + diphosphate</text>
        <dbReference type="Rhea" id="RHEA:22508"/>
        <dbReference type="Rhea" id="RHEA-COMP:17339"/>
        <dbReference type="Rhea" id="RHEA-COMP:17340"/>
        <dbReference type="ChEBI" id="CHEBI:33019"/>
        <dbReference type="ChEBI" id="CHEBI:61560"/>
        <dbReference type="ChEBI" id="CHEBI:173112"/>
        <dbReference type="EC" id="2.7.7.7"/>
    </reaction>
</comment>
<comment type="caution">
    <text evidence="12">The sequence shown here is derived from an EMBL/GenBank/DDBJ whole genome shotgun (WGS) entry which is preliminary data.</text>
</comment>
<dbReference type="Pfam" id="PF14716">
    <property type="entry name" value="HHH_8"/>
    <property type="match status" value="1"/>
</dbReference>
<sequence>MNKKQVIHVLEQIAVYLEIKGENPFKISAYRKAAQALETDDRSMAQIDDPAELKGIGKGTGEVIKELLATGTSTLLEELAEEIPASLLKLLKLPGLGGKKIGKLYQLLGVVDLDSLKRACLEGRVQSLEGFGEKTEQKILKAVEAFSVKPERLPIAYMLPLAVRIETILTEIEAIDRFARAGSLRRLREMMKDLDFVIATDDPARVADAIEAKAPIREVTGRGDTKMSVILDDDYSVSVDFRFVAPDAFPTALHHFTGSKDHNVEMRRLAKSRGEKISEYGVENEAGERLVFKDETAFFQHFGLHFIPPEIREGKDEIESAKDKPIDLITLNQVKADLHMHTTWSDGAYTLEEMAEAAQRKGYDYIVITDHSKSLRVAGGLTEKRLREQREEIERLNAKYGKDFKLFAGVEMDILPDGRLDYDDDLLSELDFVIAAIHSAFSQSETKIMERLSNAMRNPYVRLIAHPTGRIIGGRPGYPVNMEQLIETARLTGTALELNTNPNRLDLAAEWLKKAQDDGVRIAINTDAHSLDMLDDMTVGISAARRGWLKAETVLNTMDRDAFEAFLKRPKDAGGP</sequence>
<evidence type="ECO:0000256" key="5">
    <source>
        <dbReference type="ARBA" id="ARBA00022695"/>
    </source>
</evidence>
<dbReference type="SMART" id="SM00278">
    <property type="entry name" value="HhH1"/>
    <property type="match status" value="3"/>
</dbReference>
<dbReference type="SUPFAM" id="SSF47802">
    <property type="entry name" value="DNA polymerase beta, N-terminal domain-like"/>
    <property type="match status" value="1"/>
</dbReference>
<dbReference type="InterPro" id="IPR004013">
    <property type="entry name" value="PHP_dom"/>
</dbReference>
<dbReference type="InterPro" id="IPR003583">
    <property type="entry name" value="Hlx-hairpin-Hlx_DNA-bd_motif"/>
</dbReference>
<dbReference type="InterPro" id="IPR029398">
    <property type="entry name" value="PolB_thumb"/>
</dbReference>
<evidence type="ECO:0000259" key="11">
    <source>
        <dbReference type="SMART" id="SM00483"/>
    </source>
</evidence>
<dbReference type="SUPFAM" id="SSF81301">
    <property type="entry name" value="Nucleotidyltransferase"/>
    <property type="match status" value="1"/>
</dbReference>
<name>A0ABV9GJP0_9BACL</name>
<keyword evidence="4" id="KW-0808">Transferase</keyword>
<keyword evidence="12" id="KW-0378">Hydrolase</keyword>
<evidence type="ECO:0000256" key="1">
    <source>
        <dbReference type="ARBA" id="ARBA00001946"/>
    </source>
</evidence>
<protein>
    <recommendedName>
        <fullName evidence="2">DNA-directed DNA polymerase</fullName>
        <ecNumber evidence="2">2.7.7.7</ecNumber>
    </recommendedName>
</protein>
<evidence type="ECO:0000256" key="2">
    <source>
        <dbReference type="ARBA" id="ARBA00012417"/>
    </source>
</evidence>
<dbReference type="SMART" id="SM00481">
    <property type="entry name" value="POLIIIAc"/>
    <property type="match status" value="1"/>
</dbReference>
<comment type="cofactor">
    <cofactor evidence="1">
        <name>Mg(2+)</name>
        <dbReference type="ChEBI" id="CHEBI:18420"/>
    </cofactor>
</comment>
<keyword evidence="12" id="KW-0269">Exonuclease</keyword>
<keyword evidence="5" id="KW-0548">Nucleotidyltransferase</keyword>
<evidence type="ECO:0000256" key="3">
    <source>
        <dbReference type="ARBA" id="ARBA00022634"/>
    </source>
</evidence>
<dbReference type="InterPro" id="IPR016195">
    <property type="entry name" value="Pol/histidinol_Pase-like"/>
</dbReference>
<dbReference type="InterPro" id="IPR027421">
    <property type="entry name" value="DNA_pol_lamdba_lyase_dom_sf"/>
</dbReference>
<feature type="domain" description="Helix-hairpin-helix DNA-binding motif class 1" evidence="9">
    <location>
        <begin position="48"/>
        <end position="67"/>
    </location>
</feature>
<dbReference type="Pfam" id="PF02811">
    <property type="entry name" value="PHP"/>
    <property type="match status" value="1"/>
</dbReference>
<evidence type="ECO:0000259" key="9">
    <source>
        <dbReference type="SMART" id="SM00278"/>
    </source>
</evidence>
<dbReference type="Proteomes" id="UP001596022">
    <property type="component" value="Unassembled WGS sequence"/>
</dbReference>
<dbReference type="Gene3D" id="3.20.20.140">
    <property type="entry name" value="Metal-dependent hydrolases"/>
    <property type="match status" value="1"/>
</dbReference>
<dbReference type="GO" id="GO:0004527">
    <property type="term" value="F:exonuclease activity"/>
    <property type="evidence" value="ECO:0007669"/>
    <property type="project" value="UniProtKB-KW"/>
</dbReference>
<dbReference type="EMBL" id="JBHSFW010000001">
    <property type="protein sequence ID" value="MFC4618197.1"/>
    <property type="molecule type" value="Genomic_DNA"/>
</dbReference>
<dbReference type="InterPro" id="IPR050243">
    <property type="entry name" value="PHP_phosphatase"/>
</dbReference>
<keyword evidence="6" id="KW-0235">DNA replication</keyword>
<dbReference type="CDD" id="cd00141">
    <property type="entry name" value="NT_POLXc"/>
    <property type="match status" value="1"/>
</dbReference>
<dbReference type="EC" id="2.7.7.7" evidence="2"/>
<dbReference type="NCBIfam" id="NF006375">
    <property type="entry name" value="PRK08609.1"/>
    <property type="match status" value="1"/>
</dbReference>
<keyword evidence="3" id="KW-0237">DNA synthesis</keyword>
<dbReference type="InterPro" id="IPR022311">
    <property type="entry name" value="PolX-like"/>
</dbReference>
<reference evidence="13" key="1">
    <citation type="journal article" date="2019" name="Int. J. Syst. Evol. Microbiol.">
        <title>The Global Catalogue of Microorganisms (GCM) 10K type strain sequencing project: providing services to taxonomists for standard genome sequencing and annotation.</title>
        <authorList>
            <consortium name="The Broad Institute Genomics Platform"/>
            <consortium name="The Broad Institute Genome Sequencing Center for Infectious Disease"/>
            <person name="Wu L."/>
            <person name="Ma J."/>
        </authorList>
    </citation>
    <scope>NUCLEOTIDE SEQUENCE [LARGE SCALE GENOMIC DNA]</scope>
    <source>
        <strain evidence="13">CGMCC 1.16306</strain>
    </source>
</reference>
<evidence type="ECO:0000259" key="10">
    <source>
        <dbReference type="SMART" id="SM00481"/>
    </source>
</evidence>
<dbReference type="Gene3D" id="3.30.460.10">
    <property type="entry name" value="Beta Polymerase, domain 2"/>
    <property type="match status" value="1"/>
</dbReference>
<evidence type="ECO:0000313" key="13">
    <source>
        <dbReference type="Proteomes" id="UP001596022"/>
    </source>
</evidence>
<dbReference type="PANTHER" id="PTHR36928:SF1">
    <property type="entry name" value="PHOSPHATASE YCDX-RELATED"/>
    <property type="match status" value="1"/>
</dbReference>
<feature type="domain" description="Helix-hairpin-helix DNA-binding motif class 1" evidence="9">
    <location>
        <begin position="88"/>
        <end position="107"/>
    </location>
</feature>
<evidence type="ECO:0000256" key="8">
    <source>
        <dbReference type="ARBA" id="ARBA00049244"/>
    </source>
</evidence>
<dbReference type="CDD" id="cd07436">
    <property type="entry name" value="PHP_PolX"/>
    <property type="match status" value="1"/>
</dbReference>
<dbReference type="SMART" id="SM00483">
    <property type="entry name" value="POLXc"/>
    <property type="match status" value="1"/>
</dbReference>
<dbReference type="InterPro" id="IPR047967">
    <property type="entry name" value="PolX_PHP"/>
</dbReference>
<dbReference type="Gene3D" id="3.30.210.10">
    <property type="entry name" value="DNA polymerase, thumb domain"/>
    <property type="match status" value="1"/>
</dbReference>
<dbReference type="SUPFAM" id="SSF158702">
    <property type="entry name" value="Sec63 N-terminal domain-like"/>
    <property type="match status" value="1"/>
</dbReference>
<keyword evidence="12" id="KW-0540">Nuclease</keyword>
<dbReference type="PIRSF" id="PIRSF005047">
    <property type="entry name" value="UCP005047_YshC"/>
    <property type="match status" value="1"/>
</dbReference>
<organism evidence="12 13">
    <name type="scientific">Camelliibacillus cellulosilyticus</name>
    <dbReference type="NCBI Taxonomy" id="2174486"/>
    <lineage>
        <taxon>Bacteria</taxon>
        <taxon>Bacillati</taxon>
        <taxon>Bacillota</taxon>
        <taxon>Bacilli</taxon>
        <taxon>Bacillales</taxon>
        <taxon>Sporolactobacillaceae</taxon>
        <taxon>Camelliibacillus</taxon>
    </lineage>
</organism>
<dbReference type="InterPro" id="IPR043519">
    <property type="entry name" value="NT_sf"/>
</dbReference>
<dbReference type="Gene3D" id="1.10.150.20">
    <property type="entry name" value="5' to 3' exonuclease, C-terminal subdomain"/>
    <property type="match status" value="1"/>
</dbReference>
<dbReference type="InterPro" id="IPR037160">
    <property type="entry name" value="DNA_Pol_thumb_sf"/>
</dbReference>
<dbReference type="InterPro" id="IPR003141">
    <property type="entry name" value="Pol/His_phosphatase_N"/>
</dbReference>
<dbReference type="InterPro" id="IPR002054">
    <property type="entry name" value="DNA-dir_DNA_pol_X"/>
</dbReference>
<accession>A0ABV9GJP0</accession>
<feature type="domain" description="Helix-hairpin-helix DNA-binding motif class 1" evidence="9">
    <location>
        <begin position="123"/>
        <end position="142"/>
    </location>
</feature>
<keyword evidence="7" id="KW-0239">DNA-directed DNA polymerase</keyword>
<dbReference type="Pfam" id="PF14791">
    <property type="entry name" value="DNA_pol_B_thumb"/>
    <property type="match status" value="1"/>
</dbReference>
<dbReference type="InterPro" id="IPR010996">
    <property type="entry name" value="HHH_MUS81"/>
</dbReference>